<protein>
    <submittedName>
        <fullName evidence="1">Uncharacterized protein</fullName>
    </submittedName>
</protein>
<accession>A0A4Y5FGY5</accession>
<proteinExistence type="predicted"/>
<evidence type="ECO:0000313" key="1">
    <source>
        <dbReference type="EMBL" id="QBJ03797.1"/>
    </source>
</evidence>
<evidence type="ECO:0000313" key="2">
    <source>
        <dbReference type="Proteomes" id="UP000306187"/>
    </source>
</evidence>
<dbReference type="EMBL" id="MK504446">
    <property type="protein sequence ID" value="QBJ03797.1"/>
    <property type="molecule type" value="Genomic_DNA"/>
</dbReference>
<reference evidence="1" key="1">
    <citation type="submission" date="2019-02" db="EMBL/GenBank/DDBJ databases">
        <title>Isolation of virulent Lactobacillus brevis phages.</title>
        <authorList>
            <person name="Feyereisen M."/>
            <person name="Mahony J."/>
            <person name="O'Sullivan T."/>
            <person name="van Sinderen D."/>
        </authorList>
    </citation>
    <scope>NUCLEOTIDE SEQUENCE [LARGE SCALE GENOMIC DNA]</scope>
</reference>
<organism evidence="1 2">
    <name type="scientific">Lactobacillus phage SAC12B</name>
    <dbReference type="NCBI Taxonomy" id="2510941"/>
    <lineage>
        <taxon>Viruses</taxon>
        <taxon>Duplodnaviria</taxon>
        <taxon>Heunggongvirae</taxon>
        <taxon>Uroviricota</taxon>
        <taxon>Caudoviricetes</taxon>
        <taxon>Herelleviridae</taxon>
        <taxon>Tybeckvirus</taxon>
        <taxon>Tybeckvirus SAC12B</taxon>
    </lineage>
</organism>
<dbReference type="Proteomes" id="UP000306187">
    <property type="component" value="Segment"/>
</dbReference>
<name>A0A4Y5FGY5_9CAUD</name>
<keyword evidence="2" id="KW-1185">Reference proteome</keyword>
<sequence length="106" mass="12246">MNTPKSTNSIPQGIIKSSLDKDKYYLQFPWMNGKVSKSVNYVVYIYQVTPLYQAIKELRIPYKDTSYTGIKQILNTIMNSTNYRDSPNKKEKILNSIGLKVLDISF</sequence>
<gene>
    <name evidence="1" type="ORF">SAC12B_0008</name>
</gene>